<dbReference type="Proteomes" id="UP000799092">
    <property type="component" value="Unassembled WGS sequence"/>
</dbReference>
<proteinExistence type="predicted"/>
<organism evidence="3 4">
    <name type="scientific">Aquibacillus halophilus</name>
    <dbReference type="NCBI Taxonomy" id="930132"/>
    <lineage>
        <taxon>Bacteria</taxon>
        <taxon>Bacillati</taxon>
        <taxon>Bacillota</taxon>
        <taxon>Bacilli</taxon>
        <taxon>Bacillales</taxon>
        <taxon>Bacillaceae</taxon>
        <taxon>Aquibacillus</taxon>
    </lineage>
</organism>
<keyword evidence="2" id="KW-0812">Transmembrane</keyword>
<keyword evidence="1" id="KW-0677">Repeat</keyword>
<dbReference type="EMBL" id="WJNG01000014">
    <property type="protein sequence ID" value="MRH44204.1"/>
    <property type="molecule type" value="Genomic_DNA"/>
</dbReference>
<reference evidence="3" key="1">
    <citation type="submission" date="2019-11" db="EMBL/GenBank/DDBJ databases">
        <authorList>
            <person name="Li J."/>
        </authorList>
    </citation>
    <scope>NUCLEOTIDE SEQUENCE</scope>
    <source>
        <strain evidence="3">B6B</strain>
    </source>
</reference>
<dbReference type="Pfam" id="PF02985">
    <property type="entry name" value="HEAT"/>
    <property type="match status" value="1"/>
</dbReference>
<dbReference type="Gene3D" id="1.25.10.10">
    <property type="entry name" value="Leucine-rich Repeat Variant"/>
    <property type="match status" value="1"/>
</dbReference>
<evidence type="ECO:0000313" key="4">
    <source>
        <dbReference type="Proteomes" id="UP000799092"/>
    </source>
</evidence>
<dbReference type="AlphaFoldDB" id="A0A6A8DF21"/>
<keyword evidence="2" id="KW-0472">Membrane</keyword>
<keyword evidence="2" id="KW-1133">Transmembrane helix</keyword>
<accession>A0A6A8DF21</accession>
<dbReference type="OrthoDB" id="2112914at2"/>
<evidence type="ECO:0000256" key="1">
    <source>
        <dbReference type="ARBA" id="ARBA00022737"/>
    </source>
</evidence>
<comment type="caution">
    <text evidence="3">The sequence shown here is derived from an EMBL/GenBank/DDBJ whole genome shotgun (WGS) entry which is preliminary data.</text>
</comment>
<sequence length="351" mass="42136">MELVTVGKLLYINGTILLLLLLFFCYLVINKTVRTRREHKKKHIQSHIEVFVKNYIYNGVMIPEKVLKDSPLHFEALEHLLYEHFEYVNESEYRERIQQLVKHRLQDYYANLLSHRRMALRLNALYHIEDFKIIGFEEQLLKRFEQHEYENKVEKFQLMRILSNFQNVEFFQEMIREKEEYPKFIYKDILHRFDQSVSVQFVDFFNNIPVNFKKALIEWLGESNQLDYIHFLESKLSEEEVETRISALKALNQLGFVTDVDAIIPFAQSELYQERILFARLAKKIQRQRLKKILLDMVSDQNWFVRQAVAEAIASYPDGNILLHFILDTHDDHFAKDAASQWLEVGEKVWI</sequence>
<dbReference type="SUPFAM" id="SSF48371">
    <property type="entry name" value="ARM repeat"/>
    <property type="match status" value="1"/>
</dbReference>
<name>A0A6A8DF21_9BACI</name>
<dbReference type="InterPro" id="IPR016024">
    <property type="entry name" value="ARM-type_fold"/>
</dbReference>
<keyword evidence="4" id="KW-1185">Reference proteome</keyword>
<dbReference type="InterPro" id="IPR011989">
    <property type="entry name" value="ARM-like"/>
</dbReference>
<dbReference type="InterPro" id="IPR000357">
    <property type="entry name" value="HEAT"/>
</dbReference>
<feature type="transmembrane region" description="Helical" evidence="2">
    <location>
        <begin position="6"/>
        <end position="29"/>
    </location>
</feature>
<protein>
    <recommendedName>
        <fullName evidence="5">HEAT repeat domain-containing protein</fullName>
    </recommendedName>
</protein>
<gene>
    <name evidence="3" type="ORF">GH741_16295</name>
</gene>
<evidence type="ECO:0000256" key="2">
    <source>
        <dbReference type="SAM" id="Phobius"/>
    </source>
</evidence>
<evidence type="ECO:0008006" key="5">
    <source>
        <dbReference type="Google" id="ProtNLM"/>
    </source>
</evidence>
<dbReference type="RefSeq" id="WP_153737813.1">
    <property type="nucleotide sequence ID" value="NZ_WJNG01000014.1"/>
</dbReference>
<evidence type="ECO:0000313" key="3">
    <source>
        <dbReference type="EMBL" id="MRH44204.1"/>
    </source>
</evidence>